<dbReference type="OrthoDB" id="2521690at2759"/>
<gene>
    <name evidence="1" type="ORF">Rt10032_c18g6089</name>
</gene>
<evidence type="ECO:0000313" key="1">
    <source>
        <dbReference type="EMBL" id="GEM12072.1"/>
    </source>
</evidence>
<evidence type="ECO:0000313" key="2">
    <source>
        <dbReference type="Proteomes" id="UP000321518"/>
    </source>
</evidence>
<comment type="caution">
    <text evidence="1">The sequence shown here is derived from an EMBL/GenBank/DDBJ whole genome shotgun (WGS) entry which is preliminary data.</text>
</comment>
<dbReference type="AlphaFoldDB" id="A0A511KNX2"/>
<dbReference type="EMBL" id="BJWK01000018">
    <property type="protein sequence ID" value="GEM12072.1"/>
    <property type="molecule type" value="Genomic_DNA"/>
</dbReference>
<protein>
    <submittedName>
        <fullName evidence="1">Uncharacterized protein</fullName>
    </submittedName>
</protein>
<dbReference type="Proteomes" id="UP000321518">
    <property type="component" value="Unassembled WGS sequence"/>
</dbReference>
<proteinExistence type="predicted"/>
<sequence length="309" mass="34983">MVSHFTTLLDAHLPESVRAGPEISSGCGYRDRGDLDRDGDVINLETKPAFVIWRNHVPSVVVLVQHPRASSEPHGVLNRLIEAFRSSPVQRIDAELKKRDSHLYFLLLRIVVSCRSRSCNAFLLFDYLQYLVSFLVPFDPSFSDPGFQLVFSALSRSESRETPLAQLATALLHADKFFDEELRRRMDGIVQSRARLSPLWGGHRIGRSMRTRRKIRIQRFRIVYPDGRPAEFTPCCRFHPLGASISYAASEAAEEAVTALEIDDYLGHGATSHVFRAYFPSSSLKVRRASSRSETACFFTMAGFDFVLR</sequence>
<name>A0A511KNX2_RHOTO</name>
<organism evidence="1 2">
    <name type="scientific">Rhodotorula toruloides</name>
    <name type="common">Yeast</name>
    <name type="synonym">Rhodosporidium toruloides</name>
    <dbReference type="NCBI Taxonomy" id="5286"/>
    <lineage>
        <taxon>Eukaryota</taxon>
        <taxon>Fungi</taxon>
        <taxon>Dikarya</taxon>
        <taxon>Basidiomycota</taxon>
        <taxon>Pucciniomycotina</taxon>
        <taxon>Microbotryomycetes</taxon>
        <taxon>Sporidiobolales</taxon>
        <taxon>Sporidiobolaceae</taxon>
        <taxon>Rhodotorula</taxon>
    </lineage>
</organism>
<accession>A0A511KNX2</accession>
<reference evidence="1 2" key="1">
    <citation type="submission" date="2019-07" db="EMBL/GenBank/DDBJ databases">
        <title>Rhodotorula toruloides NBRC10032 genome sequencing.</title>
        <authorList>
            <person name="Shida Y."/>
            <person name="Takaku H."/>
            <person name="Ogasawara W."/>
            <person name="Mori K."/>
        </authorList>
    </citation>
    <scope>NUCLEOTIDE SEQUENCE [LARGE SCALE GENOMIC DNA]</scope>
    <source>
        <strain evidence="1 2">NBRC10032</strain>
    </source>
</reference>